<reference evidence="2 3" key="1">
    <citation type="submission" date="2016-08" db="EMBL/GenBank/DDBJ databases">
        <authorList>
            <person name="Seilhamer J.J."/>
        </authorList>
    </citation>
    <scope>NUCLEOTIDE SEQUENCE [LARGE SCALE GENOMIC DNA]</scope>
    <source>
        <strain evidence="2 3">CCBAU 10071</strain>
    </source>
</reference>
<gene>
    <name evidence="2" type="ORF">GA0061099_1009138</name>
</gene>
<dbReference type="Pfam" id="PF21834">
    <property type="entry name" value="DUF6894"/>
    <property type="match status" value="1"/>
</dbReference>
<proteinExistence type="predicted"/>
<dbReference type="AlphaFoldDB" id="A0A1C3X532"/>
<dbReference type="EMBL" id="FMAE01000009">
    <property type="protein sequence ID" value="SCB47114.1"/>
    <property type="molecule type" value="Genomic_DNA"/>
</dbReference>
<protein>
    <recommendedName>
        <fullName evidence="1">DUF6894 domain-containing protein</fullName>
    </recommendedName>
</protein>
<name>A0A1C3X532_9BRAD</name>
<dbReference type="Proteomes" id="UP000183174">
    <property type="component" value="Unassembled WGS sequence"/>
</dbReference>
<evidence type="ECO:0000259" key="1">
    <source>
        <dbReference type="Pfam" id="PF21834"/>
    </source>
</evidence>
<evidence type="ECO:0000313" key="2">
    <source>
        <dbReference type="EMBL" id="SCB47114.1"/>
    </source>
</evidence>
<organism evidence="2 3">
    <name type="scientific">Bradyrhizobium yuanmingense</name>
    <dbReference type="NCBI Taxonomy" id="108015"/>
    <lineage>
        <taxon>Bacteria</taxon>
        <taxon>Pseudomonadati</taxon>
        <taxon>Pseudomonadota</taxon>
        <taxon>Alphaproteobacteria</taxon>
        <taxon>Hyphomicrobiales</taxon>
        <taxon>Nitrobacteraceae</taxon>
        <taxon>Bradyrhizobium</taxon>
    </lineage>
</organism>
<feature type="domain" description="DUF6894" evidence="1">
    <location>
        <begin position="3"/>
        <end position="68"/>
    </location>
</feature>
<accession>A0A1C3X532</accession>
<dbReference type="InterPro" id="IPR054189">
    <property type="entry name" value="DUF6894"/>
</dbReference>
<evidence type="ECO:0000313" key="3">
    <source>
        <dbReference type="Proteomes" id="UP000183174"/>
    </source>
</evidence>
<sequence>MPRYHFDLVDSETVADEGGADLPDDIKALDVAEEIARRLLEERPELKGRHFSILVTNEDDEEIGRMPLDVVH</sequence>
<dbReference type="RefSeq" id="WP_036023686.1">
    <property type="nucleotide sequence ID" value="NZ_FMAE01000009.1"/>
</dbReference>